<name>A0A1R0GZH0_9FUNG</name>
<accession>A0A1R0GZH0</accession>
<evidence type="ECO:0000313" key="1">
    <source>
        <dbReference type="EMBL" id="OLY82280.1"/>
    </source>
</evidence>
<proteinExistence type="predicted"/>
<reference evidence="1 2" key="1">
    <citation type="journal article" date="2016" name="Mol. Biol. Evol.">
        <title>Genome-Wide Survey of Gut Fungi (Harpellales) Reveals the First Horizontally Transferred Ubiquitin Gene from a Mosquito Host.</title>
        <authorList>
            <person name="Wang Y."/>
            <person name="White M.M."/>
            <person name="Kvist S."/>
            <person name="Moncalvo J.M."/>
        </authorList>
    </citation>
    <scope>NUCLEOTIDE SEQUENCE [LARGE SCALE GENOMIC DNA]</scope>
    <source>
        <strain evidence="1 2">ALG-7-W6</strain>
    </source>
</reference>
<organism evidence="1 2">
    <name type="scientific">Smittium mucronatum</name>
    <dbReference type="NCBI Taxonomy" id="133383"/>
    <lineage>
        <taxon>Eukaryota</taxon>
        <taxon>Fungi</taxon>
        <taxon>Fungi incertae sedis</taxon>
        <taxon>Zoopagomycota</taxon>
        <taxon>Kickxellomycotina</taxon>
        <taxon>Harpellomycetes</taxon>
        <taxon>Harpellales</taxon>
        <taxon>Legeriomycetaceae</taxon>
        <taxon>Smittium</taxon>
    </lineage>
</organism>
<sequence>MFHFKCACGGSIYKATSILFSSGYQDCPFQSGTMPPIFSCPKRTLRRTRGIKSGGGLAKDPVFDQL</sequence>
<evidence type="ECO:0000313" key="2">
    <source>
        <dbReference type="Proteomes" id="UP000187455"/>
    </source>
</evidence>
<dbReference type="Proteomes" id="UP000187455">
    <property type="component" value="Unassembled WGS sequence"/>
</dbReference>
<protein>
    <submittedName>
        <fullName evidence="1">Uncharacterized protein</fullName>
    </submittedName>
</protein>
<keyword evidence="2" id="KW-1185">Reference proteome</keyword>
<dbReference type="AlphaFoldDB" id="A0A1R0GZH0"/>
<gene>
    <name evidence="1" type="ORF">AYI68_g3602</name>
</gene>
<comment type="caution">
    <text evidence="1">The sequence shown here is derived from an EMBL/GenBank/DDBJ whole genome shotgun (WGS) entry which is preliminary data.</text>
</comment>
<dbReference type="EMBL" id="LSSL01001702">
    <property type="protein sequence ID" value="OLY82280.1"/>
    <property type="molecule type" value="Genomic_DNA"/>
</dbReference>